<evidence type="ECO:0000256" key="2">
    <source>
        <dbReference type="ARBA" id="ARBA00006706"/>
    </source>
</evidence>
<dbReference type="InterPro" id="IPR008949">
    <property type="entry name" value="Isoprenoid_synthase_dom_sf"/>
</dbReference>
<dbReference type="InterPro" id="IPR033749">
    <property type="entry name" value="Polyprenyl_synt_CS"/>
</dbReference>
<keyword evidence="4" id="KW-0460">Magnesium</keyword>
<evidence type="ECO:0000256" key="4">
    <source>
        <dbReference type="ARBA" id="ARBA00022842"/>
    </source>
</evidence>
<sequence length="93" mass="10503">MKKLRNFGRCIGLLFQVVDDILDVTKSSEQLGKTAGKDMLSDKTTYPKLVGIEKSNAFAAKLNREAKEQLSDFEMKKAEPLISLANYISYREN</sequence>
<evidence type="ECO:0000313" key="6">
    <source>
        <dbReference type="Proteomes" id="UP000631114"/>
    </source>
</evidence>
<dbReference type="AlphaFoldDB" id="A0A835IFT5"/>
<comment type="caution">
    <text evidence="5">The sequence shown here is derived from an EMBL/GenBank/DDBJ whole genome shotgun (WGS) entry which is preliminary data.</text>
</comment>
<dbReference type="SUPFAM" id="SSF48576">
    <property type="entry name" value="Terpenoid synthases"/>
    <property type="match status" value="1"/>
</dbReference>
<dbReference type="PANTHER" id="PTHR43281:SF24">
    <property type="entry name" value="OS07G0580900 PROTEIN"/>
    <property type="match status" value="1"/>
</dbReference>
<keyword evidence="3" id="KW-0479">Metal-binding</keyword>
<dbReference type="Gene3D" id="1.10.600.10">
    <property type="entry name" value="Farnesyl Diphosphate Synthase"/>
    <property type="match status" value="1"/>
</dbReference>
<keyword evidence="6" id="KW-1185">Reference proteome</keyword>
<evidence type="ECO:0000256" key="1">
    <source>
        <dbReference type="ARBA" id="ARBA00001946"/>
    </source>
</evidence>
<gene>
    <name evidence="5" type="ORF">IFM89_024820</name>
</gene>
<dbReference type="GO" id="GO:0008299">
    <property type="term" value="P:isoprenoid biosynthetic process"/>
    <property type="evidence" value="ECO:0007669"/>
    <property type="project" value="InterPro"/>
</dbReference>
<dbReference type="PANTHER" id="PTHR43281">
    <property type="entry name" value="FARNESYL DIPHOSPHATE SYNTHASE"/>
    <property type="match status" value="1"/>
</dbReference>
<organism evidence="5 6">
    <name type="scientific">Coptis chinensis</name>
    <dbReference type="NCBI Taxonomy" id="261450"/>
    <lineage>
        <taxon>Eukaryota</taxon>
        <taxon>Viridiplantae</taxon>
        <taxon>Streptophyta</taxon>
        <taxon>Embryophyta</taxon>
        <taxon>Tracheophyta</taxon>
        <taxon>Spermatophyta</taxon>
        <taxon>Magnoliopsida</taxon>
        <taxon>Ranunculales</taxon>
        <taxon>Ranunculaceae</taxon>
        <taxon>Coptidoideae</taxon>
        <taxon>Coptis</taxon>
    </lineage>
</organism>
<dbReference type="Pfam" id="PF00348">
    <property type="entry name" value="polyprenyl_synt"/>
    <property type="match status" value="1"/>
</dbReference>
<reference evidence="5 6" key="1">
    <citation type="submission" date="2020-10" db="EMBL/GenBank/DDBJ databases">
        <title>The Coptis chinensis genome and diversification of protoberbering-type alkaloids.</title>
        <authorList>
            <person name="Wang B."/>
            <person name="Shu S."/>
            <person name="Song C."/>
            <person name="Liu Y."/>
        </authorList>
    </citation>
    <scope>NUCLEOTIDE SEQUENCE [LARGE SCALE GENOMIC DNA]</scope>
    <source>
        <strain evidence="5">HL-2020</strain>
        <tissue evidence="5">Leaf</tissue>
    </source>
</reference>
<dbReference type="GO" id="GO:0046872">
    <property type="term" value="F:metal ion binding"/>
    <property type="evidence" value="ECO:0007669"/>
    <property type="project" value="UniProtKB-KW"/>
</dbReference>
<dbReference type="EMBL" id="JADFTS010000003">
    <property type="protein sequence ID" value="KAF9615627.1"/>
    <property type="molecule type" value="Genomic_DNA"/>
</dbReference>
<evidence type="ECO:0000256" key="3">
    <source>
        <dbReference type="ARBA" id="ARBA00022723"/>
    </source>
</evidence>
<name>A0A835IFT5_9MAGN</name>
<dbReference type="GO" id="GO:0004311">
    <property type="term" value="F:geranylgeranyl diphosphate synthase activity"/>
    <property type="evidence" value="ECO:0007669"/>
    <property type="project" value="TreeGrafter"/>
</dbReference>
<dbReference type="GO" id="GO:0005737">
    <property type="term" value="C:cytoplasm"/>
    <property type="evidence" value="ECO:0007669"/>
    <property type="project" value="UniProtKB-ARBA"/>
</dbReference>
<protein>
    <submittedName>
        <fullName evidence="5">Uncharacterized protein</fullName>
    </submittedName>
</protein>
<accession>A0A835IFT5</accession>
<evidence type="ECO:0000313" key="5">
    <source>
        <dbReference type="EMBL" id="KAF9615627.1"/>
    </source>
</evidence>
<comment type="cofactor">
    <cofactor evidence="1">
        <name>Mg(2+)</name>
        <dbReference type="ChEBI" id="CHEBI:18420"/>
    </cofactor>
</comment>
<dbReference type="Proteomes" id="UP000631114">
    <property type="component" value="Unassembled WGS sequence"/>
</dbReference>
<proteinExistence type="inferred from homology"/>
<dbReference type="OrthoDB" id="6921389at2759"/>
<dbReference type="PROSITE" id="PS00444">
    <property type="entry name" value="POLYPRENYL_SYNTHASE_2"/>
    <property type="match status" value="1"/>
</dbReference>
<comment type="similarity">
    <text evidence="2">Belongs to the FPP/GGPP synthase family.</text>
</comment>
<dbReference type="InterPro" id="IPR000092">
    <property type="entry name" value="Polyprenyl_synt"/>
</dbReference>